<dbReference type="EMBL" id="BTGU01000002">
    <property type="protein sequence ID" value="GMN27245.1"/>
    <property type="molecule type" value="Genomic_DNA"/>
</dbReference>
<sequence>MEHQFGSNSPLNRCTINQNGFTVQQIQGKLSLGVIATVPYRPTSPSLIACSVIPCCSVDCRSSFPCAASVFDPLSLQSLCVLGIGIEYIRFPVGCRLQGVSPLWASIRIQPGNLRHRQVCSTNSWVSHRRWQMWRRLGSAKQAQTKGLITHYFRVRKASDRAIASCPDPPSSTVYSSSGSNSVTLVYFLKLLEK</sequence>
<evidence type="ECO:0000313" key="1">
    <source>
        <dbReference type="EMBL" id="GMN27245.1"/>
    </source>
</evidence>
<reference evidence="1" key="1">
    <citation type="submission" date="2023-07" db="EMBL/GenBank/DDBJ databases">
        <title>draft genome sequence of fig (Ficus carica).</title>
        <authorList>
            <person name="Takahashi T."/>
            <person name="Nishimura K."/>
        </authorList>
    </citation>
    <scope>NUCLEOTIDE SEQUENCE</scope>
</reference>
<evidence type="ECO:0000313" key="2">
    <source>
        <dbReference type="Proteomes" id="UP001187192"/>
    </source>
</evidence>
<name>A0AA87Z7Y0_FICCA</name>
<dbReference type="Proteomes" id="UP001187192">
    <property type="component" value="Unassembled WGS sequence"/>
</dbReference>
<dbReference type="AlphaFoldDB" id="A0AA87Z7Y0"/>
<gene>
    <name evidence="1" type="ORF">TIFTF001_001546</name>
</gene>
<protein>
    <submittedName>
        <fullName evidence="1">Uncharacterized protein</fullName>
    </submittedName>
</protein>
<accession>A0AA87Z7Y0</accession>
<comment type="caution">
    <text evidence="1">The sequence shown here is derived from an EMBL/GenBank/DDBJ whole genome shotgun (WGS) entry which is preliminary data.</text>
</comment>
<proteinExistence type="predicted"/>
<organism evidence="1 2">
    <name type="scientific">Ficus carica</name>
    <name type="common">Common fig</name>
    <dbReference type="NCBI Taxonomy" id="3494"/>
    <lineage>
        <taxon>Eukaryota</taxon>
        <taxon>Viridiplantae</taxon>
        <taxon>Streptophyta</taxon>
        <taxon>Embryophyta</taxon>
        <taxon>Tracheophyta</taxon>
        <taxon>Spermatophyta</taxon>
        <taxon>Magnoliopsida</taxon>
        <taxon>eudicotyledons</taxon>
        <taxon>Gunneridae</taxon>
        <taxon>Pentapetalae</taxon>
        <taxon>rosids</taxon>
        <taxon>fabids</taxon>
        <taxon>Rosales</taxon>
        <taxon>Moraceae</taxon>
        <taxon>Ficeae</taxon>
        <taxon>Ficus</taxon>
    </lineage>
</organism>
<keyword evidence="2" id="KW-1185">Reference proteome</keyword>